<dbReference type="AlphaFoldDB" id="A0A9D4A7C0"/>
<gene>
    <name evidence="2" type="ORF">J1N35_018543</name>
</gene>
<evidence type="ECO:0008006" key="4">
    <source>
        <dbReference type="Google" id="ProtNLM"/>
    </source>
</evidence>
<evidence type="ECO:0000313" key="3">
    <source>
        <dbReference type="Proteomes" id="UP000828251"/>
    </source>
</evidence>
<feature type="chain" id="PRO_5038649059" description="Secreted protein" evidence="1">
    <location>
        <begin position="22"/>
        <end position="83"/>
    </location>
</feature>
<name>A0A9D4A7C0_9ROSI</name>
<dbReference type="Proteomes" id="UP000828251">
    <property type="component" value="Unassembled WGS sequence"/>
</dbReference>
<evidence type="ECO:0000256" key="1">
    <source>
        <dbReference type="SAM" id="SignalP"/>
    </source>
</evidence>
<comment type="caution">
    <text evidence="2">The sequence shown here is derived from an EMBL/GenBank/DDBJ whole genome shotgun (WGS) entry which is preliminary data.</text>
</comment>
<organism evidence="2 3">
    <name type="scientific">Gossypium stocksii</name>
    <dbReference type="NCBI Taxonomy" id="47602"/>
    <lineage>
        <taxon>Eukaryota</taxon>
        <taxon>Viridiplantae</taxon>
        <taxon>Streptophyta</taxon>
        <taxon>Embryophyta</taxon>
        <taxon>Tracheophyta</taxon>
        <taxon>Spermatophyta</taxon>
        <taxon>Magnoliopsida</taxon>
        <taxon>eudicotyledons</taxon>
        <taxon>Gunneridae</taxon>
        <taxon>Pentapetalae</taxon>
        <taxon>rosids</taxon>
        <taxon>malvids</taxon>
        <taxon>Malvales</taxon>
        <taxon>Malvaceae</taxon>
        <taxon>Malvoideae</taxon>
        <taxon>Gossypium</taxon>
    </lineage>
</organism>
<proteinExistence type="predicted"/>
<accession>A0A9D4A7C0</accession>
<dbReference type="EMBL" id="JAIQCV010000006">
    <property type="protein sequence ID" value="KAH1091286.1"/>
    <property type="molecule type" value="Genomic_DNA"/>
</dbReference>
<sequence>MPRALASVSAPLCSLIADVFSFIVCRSKEQVAEVTGRWLGGVAEALAEGRWGLGFRGFRLNGLRDFGSLVLVWSVGLWVVSSG</sequence>
<keyword evidence="1" id="KW-0732">Signal</keyword>
<protein>
    <recommendedName>
        <fullName evidence="4">Secreted protein</fullName>
    </recommendedName>
</protein>
<keyword evidence="3" id="KW-1185">Reference proteome</keyword>
<reference evidence="2 3" key="1">
    <citation type="journal article" date="2021" name="Plant Biotechnol. J.">
        <title>Multi-omics assisted identification of the key and species-specific regulatory components of drought-tolerant mechanisms in Gossypium stocksii.</title>
        <authorList>
            <person name="Yu D."/>
            <person name="Ke L."/>
            <person name="Zhang D."/>
            <person name="Wu Y."/>
            <person name="Sun Y."/>
            <person name="Mei J."/>
            <person name="Sun J."/>
            <person name="Sun Y."/>
        </authorList>
    </citation>
    <scope>NUCLEOTIDE SEQUENCE [LARGE SCALE GENOMIC DNA]</scope>
    <source>
        <strain evidence="3">cv. E1</strain>
        <tissue evidence="2">Leaf</tissue>
    </source>
</reference>
<evidence type="ECO:0000313" key="2">
    <source>
        <dbReference type="EMBL" id="KAH1091286.1"/>
    </source>
</evidence>
<feature type="signal peptide" evidence="1">
    <location>
        <begin position="1"/>
        <end position="21"/>
    </location>
</feature>